<dbReference type="InterPro" id="IPR028044">
    <property type="entry name" value="DUF4444"/>
</dbReference>
<dbReference type="SUPFAM" id="SSF55681">
    <property type="entry name" value="Class II aaRS and biotin synthetases"/>
    <property type="match status" value="1"/>
</dbReference>
<feature type="domain" description="DUF4444" evidence="1">
    <location>
        <begin position="194"/>
        <end position="229"/>
    </location>
</feature>
<keyword evidence="3" id="KW-0436">Ligase</keyword>
<dbReference type="RefSeq" id="WP_177190487.1">
    <property type="nucleotide sequence ID" value="NZ_FOGU01000010.1"/>
</dbReference>
<name>A0A1H9WB42_9RHOB</name>
<feature type="domain" description="BPL/LPL catalytic" evidence="2">
    <location>
        <begin position="6"/>
        <end position="183"/>
    </location>
</feature>
<dbReference type="STRING" id="641238.SAMN04490244_11026"/>
<dbReference type="Pfam" id="PF16917">
    <property type="entry name" value="BPL_LplA_LipB_2"/>
    <property type="match status" value="1"/>
</dbReference>
<dbReference type="Gene3D" id="3.30.930.10">
    <property type="entry name" value="Bira Bifunctional Protein, Domain 2"/>
    <property type="match status" value="1"/>
</dbReference>
<evidence type="ECO:0000259" key="1">
    <source>
        <dbReference type="Pfam" id="PF14563"/>
    </source>
</evidence>
<organism evidence="3 4">
    <name type="scientific">Tranquillimonas rosea</name>
    <dbReference type="NCBI Taxonomy" id="641238"/>
    <lineage>
        <taxon>Bacteria</taxon>
        <taxon>Pseudomonadati</taxon>
        <taxon>Pseudomonadota</taxon>
        <taxon>Alphaproteobacteria</taxon>
        <taxon>Rhodobacterales</taxon>
        <taxon>Roseobacteraceae</taxon>
        <taxon>Tranquillimonas</taxon>
    </lineage>
</organism>
<reference evidence="3 4" key="1">
    <citation type="submission" date="2016-10" db="EMBL/GenBank/DDBJ databases">
        <authorList>
            <person name="de Groot N.N."/>
        </authorList>
    </citation>
    <scope>NUCLEOTIDE SEQUENCE [LARGE SCALE GENOMIC DNA]</scope>
    <source>
        <strain evidence="3 4">DSM 23042</strain>
    </source>
</reference>
<evidence type="ECO:0000313" key="3">
    <source>
        <dbReference type="EMBL" id="SES31162.1"/>
    </source>
</evidence>
<protein>
    <submittedName>
        <fullName evidence="3">Biotin-(Acetyl-CoA carboxylase) ligase</fullName>
    </submittedName>
</protein>
<evidence type="ECO:0000313" key="4">
    <source>
        <dbReference type="Proteomes" id="UP000198885"/>
    </source>
</evidence>
<sequence length="231" mass="24942">MDDLSFPPLFRPHATRDPFHAAVEAARGGSEPGLVCHDIQADTLRAAIAFVPALPLKQAVTALPVCGVGFQNAFGALSPPNVAVHLDWDGGVRINGALAGRLQMTADRSDPEAEPDWLVVGLELDLMPRSDDPGAEPDRTSLYDEGCGDIDPPRLLEAWVRHTLTWINTWLEEGVKPVHAEWSQLVHGQGGPITVEGDEGTFVGVDEGLGLLIKSDEETRLIPLTRLLKEV</sequence>
<dbReference type="InterPro" id="IPR045864">
    <property type="entry name" value="aa-tRNA-synth_II/BPL/LPL"/>
</dbReference>
<accession>A0A1H9WB42</accession>
<dbReference type="InterPro" id="IPR004143">
    <property type="entry name" value="BPL_LPL_catalytic"/>
</dbReference>
<evidence type="ECO:0000259" key="2">
    <source>
        <dbReference type="Pfam" id="PF16917"/>
    </source>
</evidence>
<dbReference type="EMBL" id="FOGU01000010">
    <property type="protein sequence ID" value="SES31162.1"/>
    <property type="molecule type" value="Genomic_DNA"/>
</dbReference>
<proteinExistence type="predicted"/>
<dbReference type="Proteomes" id="UP000198885">
    <property type="component" value="Unassembled WGS sequence"/>
</dbReference>
<gene>
    <name evidence="3" type="ORF">SAMN04490244_11026</name>
</gene>
<keyword evidence="4" id="KW-1185">Reference proteome</keyword>
<dbReference type="Gene3D" id="2.30.30.100">
    <property type="match status" value="1"/>
</dbReference>
<dbReference type="GO" id="GO:0016874">
    <property type="term" value="F:ligase activity"/>
    <property type="evidence" value="ECO:0007669"/>
    <property type="project" value="UniProtKB-KW"/>
</dbReference>
<dbReference type="Pfam" id="PF14563">
    <property type="entry name" value="DUF4444"/>
    <property type="match status" value="1"/>
</dbReference>
<dbReference type="AlphaFoldDB" id="A0A1H9WB42"/>